<dbReference type="AlphaFoldDB" id="A0A7W3XXK1"/>
<dbReference type="Pfam" id="PF00266">
    <property type="entry name" value="Aminotran_5"/>
    <property type="match status" value="1"/>
</dbReference>
<comment type="caution">
    <text evidence="3">The sequence shown here is derived from an EMBL/GenBank/DDBJ whole genome shotgun (WGS) entry which is preliminary data.</text>
</comment>
<dbReference type="GO" id="GO:0008483">
    <property type="term" value="F:transaminase activity"/>
    <property type="evidence" value="ECO:0007669"/>
    <property type="project" value="UniProtKB-KW"/>
</dbReference>
<feature type="domain" description="Aminotransferase class V" evidence="2">
    <location>
        <begin position="67"/>
        <end position="360"/>
    </location>
</feature>
<dbReference type="Gene3D" id="3.90.1150.10">
    <property type="entry name" value="Aspartate Aminotransferase, domain 1"/>
    <property type="match status" value="1"/>
</dbReference>
<feature type="compositionally biased region" description="Low complexity" evidence="1">
    <location>
        <begin position="7"/>
        <end position="19"/>
    </location>
</feature>
<reference evidence="4" key="1">
    <citation type="submission" date="2019-10" db="EMBL/GenBank/DDBJ databases">
        <title>Streptomyces sp. nov., a novel actinobacterium isolated from alkaline environment.</title>
        <authorList>
            <person name="Golinska P."/>
        </authorList>
    </citation>
    <scope>NUCLEOTIDE SEQUENCE [LARGE SCALE GENOMIC DNA]</scope>
    <source>
        <strain evidence="4">DSM 42108</strain>
    </source>
</reference>
<dbReference type="Gene3D" id="3.40.640.10">
    <property type="entry name" value="Type I PLP-dependent aspartate aminotransferase-like (Major domain)"/>
    <property type="match status" value="1"/>
</dbReference>
<organism evidence="3 4">
    <name type="scientific">Streptomyces calidiresistens</name>
    <dbReference type="NCBI Taxonomy" id="1485586"/>
    <lineage>
        <taxon>Bacteria</taxon>
        <taxon>Bacillati</taxon>
        <taxon>Actinomycetota</taxon>
        <taxon>Actinomycetes</taxon>
        <taxon>Kitasatosporales</taxon>
        <taxon>Streptomycetaceae</taxon>
        <taxon>Streptomyces</taxon>
    </lineage>
</organism>
<name>A0A7W3XXK1_9ACTN</name>
<dbReference type="SUPFAM" id="SSF53383">
    <property type="entry name" value="PLP-dependent transferases"/>
    <property type="match status" value="1"/>
</dbReference>
<evidence type="ECO:0000256" key="1">
    <source>
        <dbReference type="SAM" id="MobiDB-lite"/>
    </source>
</evidence>
<sequence length="378" mass="39490">MKTSRDLPNAPAASPNALPTDLIGREFSPNPGYLNTASHGLLPARAARRLREAVEDLTVGRIDQEALIEEVEAARVLWARLVGVAPERVALGSTVAAQVSVVAAALPRGAEVLTVEGEFSSVPTPFLHADDLRLRVVPPAGLADSVGPDTALVAVSAAQSADGRIADLAAVREAARAHGARILVDATQAAGWMDYDAEADDFVVCGTYKWLLGPRGASFMVVPPDGGGLRPVQANWFAGADRWESCYGPVRDLAPTAARFDLAPAYLPWLGTARALEVIEEVGIDAIRAHDLALAERFRSGLERLGRPAAPESAGSPIVSVPGAGAAVEELARAGVSVAARDGGLRASFHLYTTEADVDRALNALEDTSVDTPIDVPG</sequence>
<evidence type="ECO:0000259" key="2">
    <source>
        <dbReference type="Pfam" id="PF00266"/>
    </source>
</evidence>
<gene>
    <name evidence="3" type="ORF">FOE67_15605</name>
</gene>
<protein>
    <submittedName>
        <fullName evidence="3">Aminotransferase class V-fold PLP-dependent enzyme</fullName>
    </submittedName>
</protein>
<dbReference type="Proteomes" id="UP000530234">
    <property type="component" value="Unassembled WGS sequence"/>
</dbReference>
<keyword evidence="4" id="KW-1185">Reference proteome</keyword>
<dbReference type="InterPro" id="IPR015424">
    <property type="entry name" value="PyrdxlP-dep_Trfase"/>
</dbReference>
<dbReference type="PANTHER" id="PTHR43586:SF21">
    <property type="entry name" value="PYRIDOXAL PHOSPHATE (PLP)-DEPENDENT ASPARTATE AMINOTRANSFERASE SUPERFAMILY"/>
    <property type="match status" value="1"/>
</dbReference>
<keyword evidence="3" id="KW-0032">Aminotransferase</keyword>
<feature type="region of interest" description="Disordered" evidence="1">
    <location>
        <begin position="1"/>
        <end position="20"/>
    </location>
</feature>
<accession>A0A7W3XXK1</accession>
<dbReference type="RefSeq" id="WP_182664761.1">
    <property type="nucleotide sequence ID" value="NZ_VKHS01000377.1"/>
</dbReference>
<dbReference type="InterPro" id="IPR000192">
    <property type="entry name" value="Aminotrans_V_dom"/>
</dbReference>
<evidence type="ECO:0000313" key="3">
    <source>
        <dbReference type="EMBL" id="MBB0230901.1"/>
    </source>
</evidence>
<dbReference type="PANTHER" id="PTHR43586">
    <property type="entry name" value="CYSTEINE DESULFURASE"/>
    <property type="match status" value="1"/>
</dbReference>
<dbReference type="EMBL" id="VKHS01000377">
    <property type="protein sequence ID" value="MBB0230901.1"/>
    <property type="molecule type" value="Genomic_DNA"/>
</dbReference>
<dbReference type="InterPro" id="IPR015422">
    <property type="entry name" value="PyrdxlP-dep_Trfase_small"/>
</dbReference>
<dbReference type="InterPro" id="IPR015421">
    <property type="entry name" value="PyrdxlP-dep_Trfase_major"/>
</dbReference>
<proteinExistence type="predicted"/>
<keyword evidence="3" id="KW-0808">Transferase</keyword>
<evidence type="ECO:0000313" key="4">
    <source>
        <dbReference type="Proteomes" id="UP000530234"/>
    </source>
</evidence>